<keyword evidence="3" id="KW-0012">Acyltransferase</keyword>
<feature type="transmembrane region" description="Helical" evidence="1">
    <location>
        <begin position="337"/>
        <end position="356"/>
    </location>
</feature>
<dbReference type="EMBL" id="BAAAPB010000002">
    <property type="protein sequence ID" value="GAA1960872.1"/>
    <property type="molecule type" value="Genomic_DNA"/>
</dbReference>
<keyword evidence="1" id="KW-0472">Membrane</keyword>
<proteinExistence type="predicted"/>
<dbReference type="RefSeq" id="WP_344044749.1">
    <property type="nucleotide sequence ID" value="NZ_BAAAPB010000002.1"/>
</dbReference>
<evidence type="ECO:0000256" key="1">
    <source>
        <dbReference type="SAM" id="Phobius"/>
    </source>
</evidence>
<feature type="transmembrane region" description="Helical" evidence="1">
    <location>
        <begin position="150"/>
        <end position="171"/>
    </location>
</feature>
<feature type="domain" description="Acyltransferase 3" evidence="2">
    <location>
        <begin position="22"/>
        <end position="384"/>
    </location>
</feature>
<evidence type="ECO:0000313" key="3">
    <source>
        <dbReference type="EMBL" id="GAA1960872.1"/>
    </source>
</evidence>
<feature type="transmembrane region" description="Helical" evidence="1">
    <location>
        <begin position="99"/>
        <end position="119"/>
    </location>
</feature>
<dbReference type="Pfam" id="PF01757">
    <property type="entry name" value="Acyl_transf_3"/>
    <property type="match status" value="1"/>
</dbReference>
<feature type="transmembrane region" description="Helical" evidence="1">
    <location>
        <begin position="265"/>
        <end position="288"/>
    </location>
</feature>
<keyword evidence="1" id="KW-1133">Transmembrane helix</keyword>
<feature type="transmembrane region" description="Helical" evidence="1">
    <location>
        <begin position="61"/>
        <end position="79"/>
    </location>
</feature>
<keyword evidence="3" id="KW-0808">Transferase</keyword>
<name>A0ABP5CDK7_9ACTN</name>
<dbReference type="InterPro" id="IPR050879">
    <property type="entry name" value="Acyltransferase_3"/>
</dbReference>
<feature type="transmembrane region" description="Helical" evidence="1">
    <location>
        <begin position="368"/>
        <end position="387"/>
    </location>
</feature>
<sequence>MTATPVTDTMTVKDRRSVTALPALDTMRAIAAIAVLATHASFWGGAYARPHYGTALSRLDIGVAVFFVLSGFLLTRPWFTRHDHGYPAPSTRTYLWRRVLRVMPVYLIAAVAALVLLPGNNDASPATWLKTLTLTNIYFDGRLPDGLTQMWSLGTEAAFYLVLPLLLWLALSRRRDHGHGPSRLSVVLAAMVLVNVAWLAMVSSGLELDGTMMSLWLPSYLTWFAVGMLIAACAVRTSDAPDTRGAAATSWLAEAVRRMGQAPGACWTAGLALFAIASTPIAGPALLIPPTLGEALGKNLLYAAIAGLLILPGVYADPRGRYARAMSWRPFRHLGHLSYGIFCVHLVILELVWRWRDMELFHGRTLELFTITLAMSVVVSEILYRLVELPSMRWKSLFDRPPSSVSATITPRPANTSS</sequence>
<gene>
    <name evidence="3" type="ORF">GCM10009798_20780</name>
</gene>
<dbReference type="Proteomes" id="UP001500571">
    <property type="component" value="Unassembled WGS sequence"/>
</dbReference>
<evidence type="ECO:0000259" key="2">
    <source>
        <dbReference type="Pfam" id="PF01757"/>
    </source>
</evidence>
<protein>
    <submittedName>
        <fullName evidence="3">Acyltransferase</fullName>
    </submittedName>
</protein>
<evidence type="ECO:0000313" key="4">
    <source>
        <dbReference type="Proteomes" id="UP001500571"/>
    </source>
</evidence>
<reference evidence="4" key="1">
    <citation type="journal article" date="2019" name="Int. J. Syst. Evol. Microbiol.">
        <title>The Global Catalogue of Microorganisms (GCM) 10K type strain sequencing project: providing services to taxonomists for standard genome sequencing and annotation.</title>
        <authorList>
            <consortium name="The Broad Institute Genomics Platform"/>
            <consortium name="The Broad Institute Genome Sequencing Center for Infectious Disease"/>
            <person name="Wu L."/>
            <person name="Ma J."/>
        </authorList>
    </citation>
    <scope>NUCLEOTIDE SEQUENCE [LARGE SCALE GENOMIC DNA]</scope>
    <source>
        <strain evidence="4">JCM 15309</strain>
    </source>
</reference>
<feature type="transmembrane region" description="Helical" evidence="1">
    <location>
        <begin position="300"/>
        <end position="316"/>
    </location>
</feature>
<dbReference type="GO" id="GO:0016746">
    <property type="term" value="F:acyltransferase activity"/>
    <property type="evidence" value="ECO:0007669"/>
    <property type="project" value="UniProtKB-KW"/>
</dbReference>
<keyword evidence="1" id="KW-0812">Transmembrane</keyword>
<dbReference type="PANTHER" id="PTHR23028">
    <property type="entry name" value="ACETYLTRANSFERASE"/>
    <property type="match status" value="1"/>
</dbReference>
<comment type="caution">
    <text evidence="3">The sequence shown here is derived from an EMBL/GenBank/DDBJ whole genome shotgun (WGS) entry which is preliminary data.</text>
</comment>
<feature type="transmembrane region" description="Helical" evidence="1">
    <location>
        <begin position="215"/>
        <end position="235"/>
    </location>
</feature>
<dbReference type="InterPro" id="IPR002656">
    <property type="entry name" value="Acyl_transf_3_dom"/>
</dbReference>
<accession>A0ABP5CDK7</accession>
<organism evidence="3 4">
    <name type="scientific">Nocardioides panacihumi</name>
    <dbReference type="NCBI Taxonomy" id="400774"/>
    <lineage>
        <taxon>Bacteria</taxon>
        <taxon>Bacillati</taxon>
        <taxon>Actinomycetota</taxon>
        <taxon>Actinomycetes</taxon>
        <taxon>Propionibacteriales</taxon>
        <taxon>Nocardioidaceae</taxon>
        <taxon>Nocardioides</taxon>
    </lineage>
</organism>
<feature type="transmembrane region" description="Helical" evidence="1">
    <location>
        <begin position="29"/>
        <end position="49"/>
    </location>
</feature>
<keyword evidence="4" id="KW-1185">Reference proteome</keyword>
<dbReference type="PANTHER" id="PTHR23028:SF53">
    <property type="entry name" value="ACYL_TRANSF_3 DOMAIN-CONTAINING PROTEIN"/>
    <property type="match status" value="1"/>
</dbReference>
<feature type="transmembrane region" description="Helical" evidence="1">
    <location>
        <begin position="183"/>
        <end position="203"/>
    </location>
</feature>